<evidence type="ECO:0000256" key="1">
    <source>
        <dbReference type="SAM" id="Phobius"/>
    </source>
</evidence>
<keyword evidence="1" id="KW-0812">Transmembrane</keyword>
<proteinExistence type="predicted"/>
<keyword evidence="3" id="KW-1185">Reference proteome</keyword>
<dbReference type="EMBL" id="JBJQND010000013">
    <property type="protein sequence ID" value="KAL3858055.1"/>
    <property type="molecule type" value="Genomic_DNA"/>
</dbReference>
<keyword evidence="1" id="KW-0472">Membrane</keyword>
<keyword evidence="1" id="KW-1133">Transmembrane helix</keyword>
<accession>A0ABD3VC04</accession>
<name>A0ABD3VC04_SINWO</name>
<gene>
    <name evidence="2" type="ORF">ACJMK2_012671</name>
</gene>
<evidence type="ECO:0000313" key="2">
    <source>
        <dbReference type="EMBL" id="KAL3858055.1"/>
    </source>
</evidence>
<protein>
    <submittedName>
        <fullName evidence="2">Uncharacterized protein</fullName>
    </submittedName>
</protein>
<organism evidence="2 3">
    <name type="scientific">Sinanodonta woodiana</name>
    <name type="common">Chinese pond mussel</name>
    <name type="synonym">Anodonta woodiana</name>
    <dbReference type="NCBI Taxonomy" id="1069815"/>
    <lineage>
        <taxon>Eukaryota</taxon>
        <taxon>Metazoa</taxon>
        <taxon>Spiralia</taxon>
        <taxon>Lophotrochozoa</taxon>
        <taxon>Mollusca</taxon>
        <taxon>Bivalvia</taxon>
        <taxon>Autobranchia</taxon>
        <taxon>Heteroconchia</taxon>
        <taxon>Palaeoheterodonta</taxon>
        <taxon>Unionida</taxon>
        <taxon>Unionoidea</taxon>
        <taxon>Unionidae</taxon>
        <taxon>Unioninae</taxon>
        <taxon>Sinanodonta</taxon>
    </lineage>
</organism>
<dbReference type="Proteomes" id="UP001634394">
    <property type="component" value="Unassembled WGS sequence"/>
</dbReference>
<sequence length="161" mass="18395">MNILKIVLNMAVTTINILKIVLNMAVTTMNILKIVLNMAVTTMNILKIALNMAVTTMNILKIVLNMAVTTMNILKIVLNMAVTTMNIENSTEYGCHNNEHIESLSHRWIIISMWNIYQKSSNAYKFWLNENGSNCTSKMIATVAYFIENLISQKYQKRMKT</sequence>
<evidence type="ECO:0000313" key="3">
    <source>
        <dbReference type="Proteomes" id="UP001634394"/>
    </source>
</evidence>
<reference evidence="2 3" key="1">
    <citation type="submission" date="2024-11" db="EMBL/GenBank/DDBJ databases">
        <title>Chromosome-level genome assembly of the freshwater bivalve Anodonta woodiana.</title>
        <authorList>
            <person name="Chen X."/>
        </authorList>
    </citation>
    <scope>NUCLEOTIDE SEQUENCE [LARGE SCALE GENOMIC DNA]</scope>
    <source>
        <strain evidence="2">MN2024</strain>
        <tissue evidence="2">Gills</tissue>
    </source>
</reference>
<comment type="caution">
    <text evidence="2">The sequence shown here is derived from an EMBL/GenBank/DDBJ whole genome shotgun (WGS) entry which is preliminary data.</text>
</comment>
<dbReference type="AlphaFoldDB" id="A0ABD3VC04"/>
<feature type="transmembrane region" description="Helical" evidence="1">
    <location>
        <begin position="59"/>
        <end position="78"/>
    </location>
</feature>